<dbReference type="PROSITE" id="PS50885">
    <property type="entry name" value="HAMP"/>
    <property type="match status" value="1"/>
</dbReference>
<dbReference type="PANTHER" id="PTHR32089:SF112">
    <property type="entry name" value="LYSOZYME-LIKE PROTEIN-RELATED"/>
    <property type="match status" value="1"/>
</dbReference>
<feature type="domain" description="HAMP" evidence="7">
    <location>
        <begin position="206"/>
        <end position="259"/>
    </location>
</feature>
<dbReference type="InterPro" id="IPR004090">
    <property type="entry name" value="Chemotax_Me-accpt_rcpt"/>
</dbReference>
<dbReference type="GO" id="GO:0004888">
    <property type="term" value="F:transmembrane signaling receptor activity"/>
    <property type="evidence" value="ECO:0007669"/>
    <property type="project" value="InterPro"/>
</dbReference>
<keyword evidence="5" id="KW-0812">Transmembrane</keyword>
<dbReference type="PANTHER" id="PTHR32089">
    <property type="entry name" value="METHYL-ACCEPTING CHEMOTAXIS PROTEIN MCPB"/>
    <property type="match status" value="1"/>
</dbReference>
<evidence type="ECO:0000256" key="3">
    <source>
        <dbReference type="ARBA" id="ARBA00029447"/>
    </source>
</evidence>
<proteinExistence type="inferred from homology"/>
<evidence type="ECO:0000256" key="1">
    <source>
        <dbReference type="ARBA" id="ARBA00004370"/>
    </source>
</evidence>
<gene>
    <name evidence="8" type="ORF">DWG20_05860</name>
</gene>
<dbReference type="EMBL" id="CP031337">
    <property type="protein sequence ID" value="AXK38999.1"/>
    <property type="molecule type" value="Genomic_DNA"/>
</dbReference>
<dbReference type="Proteomes" id="UP000254537">
    <property type="component" value="Chromosome"/>
</dbReference>
<evidence type="ECO:0000256" key="4">
    <source>
        <dbReference type="PROSITE-ProRule" id="PRU00284"/>
    </source>
</evidence>
<dbReference type="Pfam" id="PF12729">
    <property type="entry name" value="4HB_MCP_1"/>
    <property type="match status" value="1"/>
</dbReference>
<comment type="subcellular location">
    <subcellularLocation>
        <location evidence="1">Membrane</location>
    </subcellularLocation>
</comment>
<reference evidence="8 9" key="1">
    <citation type="submission" date="2018-07" db="EMBL/GenBank/DDBJ databases">
        <title>Crenobacter cavernae sp. nov., isolated from a karst cave.</title>
        <authorList>
            <person name="Zhu H."/>
        </authorList>
    </citation>
    <scope>NUCLEOTIDE SEQUENCE [LARGE SCALE GENOMIC DNA]</scope>
    <source>
        <strain evidence="8 9">K1W11S-77</strain>
    </source>
</reference>
<dbReference type="GO" id="GO:0016020">
    <property type="term" value="C:membrane"/>
    <property type="evidence" value="ECO:0007669"/>
    <property type="project" value="UniProtKB-SubCell"/>
</dbReference>
<dbReference type="SUPFAM" id="SSF58104">
    <property type="entry name" value="Methyl-accepting chemotaxis protein (MCP) signaling domain"/>
    <property type="match status" value="1"/>
</dbReference>
<keyword evidence="5" id="KW-0472">Membrane</keyword>
<dbReference type="CDD" id="cd06225">
    <property type="entry name" value="HAMP"/>
    <property type="match status" value="1"/>
</dbReference>
<evidence type="ECO:0000259" key="7">
    <source>
        <dbReference type="PROSITE" id="PS50885"/>
    </source>
</evidence>
<sequence>MKITHRLIMLIGVAIVGSAIVGGLALIQLNRIHGDLKTFNDRTIPSLRKLDNVIIELQAIRTSILNHVLTTDATVIQQLDGVLKQQRRVLDKALGDYERQVSAAQDRALFKHSATTLHSYLDHADKAVALSALYRKDEAYAELSRLKLLGDQAVAALNRQLDYNVRQAKQRADEADSTVRQASLIVGSAVLAILLLTGVLGRLIYRQIRDGLANARDAIGAIEASLDFTRRAEVKGDDEIGQTLAAFNQLIARLQDSLGTLHRGVEEVGQVSAELLGASQQVAQSSGVQSESSAQMAASVEQMTVSIDHVAERAGEASQLSSEAGDKAQSSRQVIGRTVGDIHSIAASVDSAAHDIRQLDAKSQEIASVIGVIRDVADQTNLLALNAAIEAARAGESGRGFAVVADEVRKLAERTAASTQEIGAIIGAIQSVSGSAVSRMQEAVSRVEEGVAGAGSAQQAMGSLSDSANHSVRLVGEITVAIREQSDATATISRQVEKVARMAEENSSAATRAAALAEQLEEVSRRMQQVVGAYRLRSGSAQP</sequence>
<dbReference type="CDD" id="cd19411">
    <property type="entry name" value="MCP2201-like_sensor"/>
    <property type="match status" value="1"/>
</dbReference>
<accession>A0A345Y4Z7</accession>
<dbReference type="InterPro" id="IPR004089">
    <property type="entry name" value="MCPsignal_dom"/>
</dbReference>
<dbReference type="InterPro" id="IPR003660">
    <property type="entry name" value="HAMP_dom"/>
</dbReference>
<dbReference type="Pfam" id="PF00015">
    <property type="entry name" value="MCPsignal"/>
    <property type="match status" value="1"/>
</dbReference>
<keyword evidence="2 4" id="KW-0807">Transducer</keyword>
<evidence type="ECO:0000259" key="6">
    <source>
        <dbReference type="PROSITE" id="PS50111"/>
    </source>
</evidence>
<dbReference type="SMART" id="SM00304">
    <property type="entry name" value="HAMP"/>
    <property type="match status" value="2"/>
</dbReference>
<feature type="transmembrane region" description="Helical" evidence="5">
    <location>
        <begin position="7"/>
        <end position="27"/>
    </location>
</feature>
<dbReference type="Pfam" id="PF00672">
    <property type="entry name" value="HAMP"/>
    <property type="match status" value="1"/>
</dbReference>
<evidence type="ECO:0000313" key="9">
    <source>
        <dbReference type="Proteomes" id="UP000254537"/>
    </source>
</evidence>
<evidence type="ECO:0000256" key="2">
    <source>
        <dbReference type="ARBA" id="ARBA00023224"/>
    </source>
</evidence>
<dbReference type="Gene3D" id="1.10.287.950">
    <property type="entry name" value="Methyl-accepting chemotaxis protein"/>
    <property type="match status" value="1"/>
</dbReference>
<dbReference type="PRINTS" id="PR00260">
    <property type="entry name" value="CHEMTRNSDUCR"/>
</dbReference>
<organism evidence="8 9">
    <name type="scientific">Crenobacter cavernae</name>
    <dbReference type="NCBI Taxonomy" id="2290923"/>
    <lineage>
        <taxon>Bacteria</taxon>
        <taxon>Pseudomonadati</taxon>
        <taxon>Pseudomonadota</taxon>
        <taxon>Betaproteobacteria</taxon>
        <taxon>Neisseriales</taxon>
        <taxon>Neisseriaceae</taxon>
        <taxon>Crenobacter</taxon>
    </lineage>
</organism>
<dbReference type="AlphaFoldDB" id="A0A345Y4Z7"/>
<feature type="domain" description="Methyl-accepting transducer" evidence="6">
    <location>
        <begin position="264"/>
        <end position="500"/>
    </location>
</feature>
<evidence type="ECO:0000256" key="5">
    <source>
        <dbReference type="SAM" id="Phobius"/>
    </source>
</evidence>
<dbReference type="InterPro" id="IPR024478">
    <property type="entry name" value="HlyB_4HB_MCP"/>
</dbReference>
<dbReference type="GO" id="GO:0006935">
    <property type="term" value="P:chemotaxis"/>
    <property type="evidence" value="ECO:0007669"/>
    <property type="project" value="InterPro"/>
</dbReference>
<comment type="similarity">
    <text evidence="3">Belongs to the methyl-accepting chemotaxis (MCP) protein family.</text>
</comment>
<dbReference type="CDD" id="cd11386">
    <property type="entry name" value="MCP_signal"/>
    <property type="match status" value="1"/>
</dbReference>
<protein>
    <submittedName>
        <fullName evidence="8">Methyl-accepting chemotaxis protein</fullName>
    </submittedName>
</protein>
<evidence type="ECO:0000313" key="8">
    <source>
        <dbReference type="EMBL" id="AXK38999.1"/>
    </source>
</evidence>
<dbReference type="RefSeq" id="WP_115432934.1">
    <property type="nucleotide sequence ID" value="NZ_CP031337.1"/>
</dbReference>
<dbReference type="KEGG" id="ccah:DWG20_05860"/>
<dbReference type="InterPro" id="IPR047347">
    <property type="entry name" value="YvaQ-like_sensor"/>
</dbReference>
<dbReference type="GO" id="GO:0007165">
    <property type="term" value="P:signal transduction"/>
    <property type="evidence" value="ECO:0007669"/>
    <property type="project" value="UniProtKB-KW"/>
</dbReference>
<dbReference type="OrthoDB" id="9179351at2"/>
<keyword evidence="5" id="KW-1133">Transmembrane helix</keyword>
<dbReference type="PROSITE" id="PS50111">
    <property type="entry name" value="CHEMOTAXIS_TRANSDUC_2"/>
    <property type="match status" value="1"/>
</dbReference>
<dbReference type="FunFam" id="1.10.287.950:FF:000001">
    <property type="entry name" value="Methyl-accepting chemotaxis sensory transducer"/>
    <property type="match status" value="1"/>
</dbReference>
<dbReference type="SMART" id="SM00283">
    <property type="entry name" value="MA"/>
    <property type="match status" value="1"/>
</dbReference>
<name>A0A345Y4Z7_9NEIS</name>